<dbReference type="CDD" id="cd04860">
    <property type="entry name" value="AE_Prim_S"/>
    <property type="match status" value="1"/>
</dbReference>
<evidence type="ECO:0000256" key="4">
    <source>
        <dbReference type="ARBA" id="ARBA00022679"/>
    </source>
</evidence>
<accession>A0A7C1I5Y2</accession>
<keyword evidence="7 11" id="KW-0479">Metal-binding</keyword>
<keyword evidence="10 11" id="KW-0464">Manganese</keyword>
<gene>
    <name evidence="11" type="primary">priS</name>
    <name evidence="14" type="ORF">ENO04_04770</name>
</gene>
<sequence length="389" mass="44365">MNLLMELGLQLMSLQEQSKPFLYISKLFKTYYSRATIFLPSDLDKREFAFQPLGKDTYVRHLSFRSEQEVRRYLVENTPANAFYSSALFLFPHLKDMEQKVWLGSELLFDIDADALPGCEGTIKNVCLDCGFSYPGIKECPRCGSKNIVEAESISQECLSKAANQTIKLIDVLKRDFGFTQITVTFTGNRGFHVRVTCDRECMKLSSDERREIASYIKGLGLDLNLLNIPRGGRRERSRYIPHPADGGWRGRIGWEAYSKYKLDVNKRYTINDLILMGIEFNVDELVKETTIYIDEKVTMDIHRLVRIPGSLHGKTGLPSIVLSPENLSSFQLSCDISPFKGKTTIIPLVDLSDITIFDKSIDLKKNEKTTIEHCYAIFLLLRGLARLP</sequence>
<dbReference type="GO" id="GO:0006269">
    <property type="term" value="P:DNA replication, synthesis of primer"/>
    <property type="evidence" value="ECO:0007669"/>
    <property type="project" value="UniProtKB-UniRule"/>
</dbReference>
<dbReference type="InterPro" id="IPR023639">
    <property type="entry name" value="DNA_primase_ssu_PriS"/>
</dbReference>
<evidence type="ECO:0000256" key="2">
    <source>
        <dbReference type="ARBA" id="ARBA00022478"/>
    </source>
</evidence>
<evidence type="ECO:0000256" key="8">
    <source>
        <dbReference type="ARBA" id="ARBA00022842"/>
    </source>
</evidence>
<proteinExistence type="inferred from homology"/>
<evidence type="ECO:0000256" key="3">
    <source>
        <dbReference type="ARBA" id="ARBA00022515"/>
    </source>
</evidence>
<keyword evidence="4 11" id="KW-0808">Transferase</keyword>
<dbReference type="HAMAP" id="MF_00700">
    <property type="entry name" value="DNA_primase_sml_arc"/>
    <property type="match status" value="1"/>
</dbReference>
<dbReference type="GO" id="GO:0000428">
    <property type="term" value="C:DNA-directed RNA polymerase complex"/>
    <property type="evidence" value="ECO:0007669"/>
    <property type="project" value="UniProtKB-KW"/>
</dbReference>
<evidence type="ECO:0000256" key="9">
    <source>
        <dbReference type="ARBA" id="ARBA00023163"/>
    </source>
</evidence>
<evidence type="ECO:0000256" key="11">
    <source>
        <dbReference type="HAMAP-Rule" id="MF_00700"/>
    </source>
</evidence>
<reference evidence="14" key="1">
    <citation type="journal article" date="2020" name="mSystems">
        <title>Genome- and Community-Level Interaction Insights into Carbon Utilization and Element Cycling Functions of Hydrothermarchaeota in Hydrothermal Sediment.</title>
        <authorList>
            <person name="Zhou Z."/>
            <person name="Liu Y."/>
            <person name="Xu W."/>
            <person name="Pan J."/>
            <person name="Luo Z.H."/>
            <person name="Li M."/>
        </authorList>
    </citation>
    <scope>NUCLEOTIDE SEQUENCE [LARGE SCALE GENOMIC DNA]</scope>
    <source>
        <strain evidence="14">SpSt-123</strain>
    </source>
</reference>
<dbReference type="Pfam" id="PF01896">
    <property type="entry name" value="DNA_primase_S"/>
    <property type="match status" value="1"/>
</dbReference>
<keyword evidence="8 11" id="KW-0460">Magnesium</keyword>
<dbReference type="GO" id="GO:0046872">
    <property type="term" value="F:metal ion binding"/>
    <property type="evidence" value="ECO:0007669"/>
    <property type="project" value="UniProtKB-KW"/>
</dbReference>
<comment type="caution">
    <text evidence="14">The sequence shown here is derived from an EMBL/GenBank/DDBJ whole genome shotgun (WGS) entry which is preliminary data.</text>
</comment>
<dbReference type="AlphaFoldDB" id="A0A7C1I5Y2"/>
<comment type="function">
    <text evidence="11">Catalytic subunit of DNA primase, an RNA polymerase that catalyzes the synthesis of short RNA molecules used as primers for DNA polymerase during DNA replication. The small subunit contains the primase catalytic core and has DNA synthesis activity on its own. Binding to the large subunit stabilizes and modulates the activity, increasing the rate of DNA synthesis while decreasing the length of the DNA fragments, and conferring RNA synthesis capability. The DNA polymerase activity may enable DNA primase to also catalyze primer extension after primer synthesis. May also play a role in DNA repair.</text>
</comment>
<feature type="active site" evidence="11">
    <location>
        <position position="295"/>
    </location>
</feature>
<evidence type="ECO:0000256" key="5">
    <source>
        <dbReference type="ARBA" id="ARBA00022695"/>
    </source>
</evidence>
<dbReference type="Gene3D" id="3.90.920.10">
    <property type="entry name" value="DNA primase, PRIM domain"/>
    <property type="match status" value="1"/>
</dbReference>
<evidence type="ECO:0000256" key="6">
    <source>
        <dbReference type="ARBA" id="ARBA00022705"/>
    </source>
</evidence>
<dbReference type="PANTHER" id="PTHR10536">
    <property type="entry name" value="DNA PRIMASE SMALL SUBUNIT"/>
    <property type="match status" value="1"/>
</dbReference>
<dbReference type="EMBL" id="DSDY01000147">
    <property type="protein sequence ID" value="HDS10908.1"/>
    <property type="molecule type" value="Genomic_DNA"/>
</dbReference>
<dbReference type="InterPro" id="IPR002755">
    <property type="entry name" value="DNA_primase_S"/>
</dbReference>
<dbReference type="GO" id="GO:0003899">
    <property type="term" value="F:DNA-directed RNA polymerase activity"/>
    <property type="evidence" value="ECO:0007669"/>
    <property type="project" value="UniProtKB-UniRule"/>
</dbReference>
<name>A0A7C1I5Y2_9CREN</name>
<comment type="similarity">
    <text evidence="1 11 12">Belongs to the eukaryotic-type primase small subunit family.</text>
</comment>
<keyword evidence="3 11" id="KW-0639">Primosome</keyword>
<dbReference type="GO" id="GO:1990077">
    <property type="term" value="C:primosome complex"/>
    <property type="evidence" value="ECO:0007669"/>
    <property type="project" value="UniProtKB-KW"/>
</dbReference>
<evidence type="ECO:0000256" key="1">
    <source>
        <dbReference type="ARBA" id="ARBA00009762"/>
    </source>
</evidence>
<evidence type="ECO:0000256" key="13">
    <source>
        <dbReference type="RuleBase" id="RU004224"/>
    </source>
</evidence>
<keyword evidence="6 11" id="KW-0235">DNA replication</keyword>
<evidence type="ECO:0000256" key="7">
    <source>
        <dbReference type="ARBA" id="ARBA00022723"/>
    </source>
</evidence>
<keyword evidence="9 11" id="KW-0804">Transcription</keyword>
<comment type="subunit">
    <text evidence="11">Heterodimer of a small subunit (PriS) and a large subunit (PriL).</text>
</comment>
<dbReference type="SUPFAM" id="SSF56747">
    <property type="entry name" value="Prim-pol domain"/>
    <property type="match status" value="1"/>
</dbReference>
<evidence type="ECO:0000313" key="14">
    <source>
        <dbReference type="EMBL" id="HDS10908.1"/>
    </source>
</evidence>
<comment type="function">
    <text evidence="13">RNA polymerase that catalyzes the synthesis of short RNA molecules used as primers for DNA polymerase during DNA replication.</text>
</comment>
<keyword evidence="5 11" id="KW-0548">Nucleotidyltransferase</keyword>
<feature type="active site" evidence="11">
    <location>
        <position position="112"/>
    </location>
</feature>
<keyword evidence="2 11" id="KW-0240">DNA-directed RNA polymerase</keyword>
<dbReference type="InterPro" id="IPR014052">
    <property type="entry name" value="DNA_primase_ssu_euk/arc"/>
</dbReference>
<protein>
    <recommendedName>
        <fullName evidence="11">DNA primase small subunit PriS</fullName>
        <ecNumber evidence="11">2.7.7.-</ecNumber>
    </recommendedName>
</protein>
<feature type="active site" evidence="11">
    <location>
        <position position="110"/>
    </location>
</feature>
<comment type="cofactor">
    <cofactor evidence="11">
        <name>Mg(2+)</name>
        <dbReference type="ChEBI" id="CHEBI:18420"/>
    </cofactor>
    <cofactor evidence="11">
        <name>Mn(2+)</name>
        <dbReference type="ChEBI" id="CHEBI:29035"/>
    </cofactor>
</comment>
<organism evidence="14">
    <name type="scientific">Fervidicoccus fontis</name>
    <dbReference type="NCBI Taxonomy" id="683846"/>
    <lineage>
        <taxon>Archaea</taxon>
        <taxon>Thermoproteota</taxon>
        <taxon>Thermoprotei</taxon>
        <taxon>Fervidicoccales</taxon>
        <taxon>Fervidicoccaceae</taxon>
        <taxon>Fervidicoccus</taxon>
    </lineage>
</organism>
<evidence type="ECO:0000256" key="12">
    <source>
        <dbReference type="RuleBase" id="RU003514"/>
    </source>
</evidence>
<dbReference type="EC" id="2.7.7.-" evidence="11"/>
<evidence type="ECO:0000256" key="10">
    <source>
        <dbReference type="ARBA" id="ARBA00023211"/>
    </source>
</evidence>